<comment type="cofactor">
    <cofactor evidence="2">
        <name>Ca(2+)</name>
        <dbReference type="ChEBI" id="CHEBI:29108"/>
    </cofactor>
</comment>
<keyword evidence="11" id="KW-0732">Signal</keyword>
<comment type="catalytic activity">
    <reaction evidence="1 10">
        <text>Hydrolysis of terminal non-reducing beta-D-galactose residues in beta-D-galactosides.</text>
        <dbReference type="EC" id="3.2.1.23"/>
    </reaction>
</comment>
<evidence type="ECO:0000313" key="13">
    <source>
        <dbReference type="EMBL" id="GAA4410133.1"/>
    </source>
</evidence>
<dbReference type="InterPro" id="IPR023230">
    <property type="entry name" value="Glyco_hydro_2_CS"/>
</dbReference>
<evidence type="ECO:0000256" key="11">
    <source>
        <dbReference type="SAM" id="SignalP"/>
    </source>
</evidence>
<evidence type="ECO:0000256" key="7">
    <source>
        <dbReference type="ARBA" id="ARBA00022837"/>
    </source>
</evidence>
<sequence>MNRRILMLLLSGSVLPVLAQQPSAGLPDWENPAVISRNTEKPHAIALPYATEQQALTHDPTASPFVKRLNGTWKFRWVQHPSRVPGDFFQPGINDQTWDDLPVPSNWQVVGAREGRSYDRPVFTNIKHPFPAQPPRIVTDTNAVGLYRTRFTVPANWDGRELYLHFAGVQSACYVYLNGQRIGYHEDGMTPAEFRITEAARPGENLLAVQVINWSDGSYLEDQDFWRISGIYRDVLLYSTPKLHLRDFFVITDLDEQYQHATLKLTANVRNLTGLPRPSYQLKVTLYDPKRQVLFTETIRSADGTGTDEERLHRLSNAITAPALWSAETPTLYTLTIQLIGSDDQVLEAISRRIGFREVTLADGQLLINGKAVTFKGVNRHEFDPATGRVISRESMIQDIRLMKQHNINAVRTSHYPNDPLWYDLCDEFGLYVVDEANIESHELWYKNVLLADMPEWRDAFIARGRAMVERDKNHASVVIWSLGNETSMGQNFTDMANIIQLIDPTRPIHYEGRKDYKPTTLSSFDIISTMYPSVNDMIRLMEKDPARPLIVCEYAHAMGNSVGNLKAYWAAIDKYPRMQGGFIWDWVDQGLRLRTPEGKEYTDHINSIDGANAGDGLVNPDRTPQPELNEVKQVYQSIKLSVPAPLSAQQNRLAVKNSYNFQTLEPFRLDWSLLRNGEVVAQGAEANLTAKPGQTQLLTLPYRLPDPADPGSEYYLMVSLKLKQETPWAPAGHEVAFGQFPVKVNAATMPVMGMSSLPALKVTPSAGGATVQGMNFTLVFSKAAGSLKSWTYKGRKVLEQGPQPSLWRVPTDNDEGGGSRSFAARWRDAGLDTAQARPLEFTIESTRPQMVRIRCINEIPAKEGRLLQQTDYVVYGTGDVFVTTTYTPEGTLPALARVGMQFQLPKLFTDLNWYGRGPFESYWDRKDAALIGRYKSKVADQYFPYTMAQENGNKTDVRWMQIADPSGYGLLIIGDPVVNVNVRDYTDAALLKAKNPATQELERGSVTVVNVDFQQMGLGGDDSWSPRTHPEYLLPGNKSYSYSFRLRPVDARTDIATMVSLPLPMVR</sequence>
<gene>
    <name evidence="13" type="ORF">GCM10023187_34340</name>
</gene>
<evidence type="ECO:0000256" key="5">
    <source>
        <dbReference type="ARBA" id="ARBA00012756"/>
    </source>
</evidence>
<evidence type="ECO:0000256" key="3">
    <source>
        <dbReference type="ARBA" id="ARBA00007401"/>
    </source>
</evidence>
<dbReference type="InterPro" id="IPR036156">
    <property type="entry name" value="Beta-gal/glucu_dom_sf"/>
</dbReference>
<dbReference type="InterPro" id="IPR014718">
    <property type="entry name" value="GH-type_carb-bd"/>
</dbReference>
<comment type="caution">
    <text evidence="13">The sequence shown here is derived from an EMBL/GenBank/DDBJ whole genome shotgun (WGS) entry which is preliminary data.</text>
</comment>
<dbReference type="InterPro" id="IPR023232">
    <property type="entry name" value="Glyco_hydro_2_AS"/>
</dbReference>
<keyword evidence="6 10" id="KW-0378">Hydrolase</keyword>
<dbReference type="InterPro" id="IPR008979">
    <property type="entry name" value="Galactose-bd-like_sf"/>
</dbReference>
<dbReference type="Gene3D" id="2.60.40.10">
    <property type="entry name" value="Immunoglobulins"/>
    <property type="match status" value="2"/>
</dbReference>
<evidence type="ECO:0000256" key="2">
    <source>
        <dbReference type="ARBA" id="ARBA00001913"/>
    </source>
</evidence>
<dbReference type="Gene3D" id="2.60.120.260">
    <property type="entry name" value="Galactose-binding domain-like"/>
    <property type="match status" value="1"/>
</dbReference>
<dbReference type="InterPro" id="IPR006102">
    <property type="entry name" value="Ig-like_GH2"/>
</dbReference>
<keyword evidence="8 10" id="KW-0326">Glycosidase</keyword>
<organism evidence="13 14">
    <name type="scientific">Nibrella viscosa</name>
    <dbReference type="NCBI Taxonomy" id="1084524"/>
    <lineage>
        <taxon>Bacteria</taxon>
        <taxon>Pseudomonadati</taxon>
        <taxon>Bacteroidota</taxon>
        <taxon>Cytophagia</taxon>
        <taxon>Cytophagales</taxon>
        <taxon>Spirosomataceae</taxon>
        <taxon>Nibrella</taxon>
    </lineage>
</organism>
<dbReference type="InterPro" id="IPR011013">
    <property type="entry name" value="Gal_mutarotase_sf_dom"/>
</dbReference>
<comment type="similarity">
    <text evidence="3 10">Belongs to the glycosyl hydrolase 2 family.</text>
</comment>
<evidence type="ECO:0000256" key="6">
    <source>
        <dbReference type="ARBA" id="ARBA00022801"/>
    </source>
</evidence>
<dbReference type="Gene3D" id="2.70.98.10">
    <property type="match status" value="1"/>
</dbReference>
<dbReference type="PANTHER" id="PTHR46323:SF2">
    <property type="entry name" value="BETA-GALACTOSIDASE"/>
    <property type="match status" value="1"/>
</dbReference>
<dbReference type="InterPro" id="IPR006103">
    <property type="entry name" value="Glyco_hydro_2_cat"/>
</dbReference>
<keyword evidence="14" id="KW-1185">Reference proteome</keyword>
<dbReference type="SUPFAM" id="SSF51445">
    <property type="entry name" value="(Trans)glycosidases"/>
    <property type="match status" value="1"/>
</dbReference>
<protein>
    <recommendedName>
        <fullName evidence="5 10">Beta-galactosidase</fullName>
        <ecNumber evidence="5 10">3.2.1.23</ecNumber>
    </recommendedName>
    <alternativeName>
        <fullName evidence="9 10">Lactase</fullName>
    </alternativeName>
</protein>
<dbReference type="InterPro" id="IPR032312">
    <property type="entry name" value="LacZ_4"/>
</dbReference>
<dbReference type="SUPFAM" id="SSF49785">
    <property type="entry name" value="Galactose-binding domain-like"/>
    <property type="match status" value="1"/>
</dbReference>
<feature type="signal peptide" evidence="11">
    <location>
        <begin position="1"/>
        <end position="19"/>
    </location>
</feature>
<dbReference type="InterPro" id="IPR004199">
    <property type="entry name" value="B-gal_small/dom_5"/>
</dbReference>
<evidence type="ECO:0000256" key="8">
    <source>
        <dbReference type="ARBA" id="ARBA00023295"/>
    </source>
</evidence>
<dbReference type="SUPFAM" id="SSF49303">
    <property type="entry name" value="beta-Galactosidase/glucuronidase domain"/>
    <property type="match status" value="2"/>
</dbReference>
<accession>A0ABP8KMD8</accession>
<evidence type="ECO:0000313" key="14">
    <source>
        <dbReference type="Proteomes" id="UP001500936"/>
    </source>
</evidence>
<evidence type="ECO:0000256" key="9">
    <source>
        <dbReference type="ARBA" id="ARBA00032230"/>
    </source>
</evidence>
<dbReference type="InterPro" id="IPR006104">
    <property type="entry name" value="Glyco_hydro_2_N"/>
</dbReference>
<dbReference type="PROSITE" id="PS00608">
    <property type="entry name" value="GLYCOSYL_HYDROL_F2_2"/>
    <property type="match status" value="1"/>
</dbReference>
<dbReference type="GO" id="GO:0016787">
    <property type="term" value="F:hydrolase activity"/>
    <property type="evidence" value="ECO:0007669"/>
    <property type="project" value="UniProtKB-KW"/>
</dbReference>
<evidence type="ECO:0000256" key="10">
    <source>
        <dbReference type="RuleBase" id="RU361154"/>
    </source>
</evidence>
<dbReference type="Pfam" id="PF16353">
    <property type="entry name" value="LacZ_4"/>
    <property type="match status" value="1"/>
</dbReference>
<dbReference type="Gene3D" id="3.20.20.80">
    <property type="entry name" value="Glycosidases"/>
    <property type="match status" value="1"/>
</dbReference>
<dbReference type="InterPro" id="IPR050347">
    <property type="entry name" value="Bact_Beta-galactosidase"/>
</dbReference>
<dbReference type="Pfam" id="PF02929">
    <property type="entry name" value="Bgal_small_N"/>
    <property type="match status" value="1"/>
</dbReference>
<dbReference type="PANTHER" id="PTHR46323">
    <property type="entry name" value="BETA-GALACTOSIDASE"/>
    <property type="match status" value="1"/>
</dbReference>
<name>A0ABP8KMD8_9BACT</name>
<comment type="subunit">
    <text evidence="4">Monomer.</text>
</comment>
<dbReference type="PRINTS" id="PR00132">
    <property type="entry name" value="GLHYDRLASE2"/>
</dbReference>
<dbReference type="RefSeq" id="WP_345269091.1">
    <property type="nucleotide sequence ID" value="NZ_BAABHB010000007.1"/>
</dbReference>
<keyword evidence="7" id="KW-0106">Calcium</keyword>
<dbReference type="Pfam" id="PF00703">
    <property type="entry name" value="Glyco_hydro_2"/>
    <property type="match status" value="1"/>
</dbReference>
<dbReference type="InterPro" id="IPR013783">
    <property type="entry name" value="Ig-like_fold"/>
</dbReference>
<dbReference type="PROSITE" id="PS00719">
    <property type="entry name" value="GLYCOSYL_HYDROL_F2_1"/>
    <property type="match status" value="1"/>
</dbReference>
<dbReference type="InterPro" id="IPR006101">
    <property type="entry name" value="Glyco_hydro_2"/>
</dbReference>
<dbReference type="SMART" id="SM01038">
    <property type="entry name" value="Bgal_small_N"/>
    <property type="match status" value="1"/>
</dbReference>
<evidence type="ECO:0000256" key="4">
    <source>
        <dbReference type="ARBA" id="ARBA00011245"/>
    </source>
</evidence>
<dbReference type="EMBL" id="BAABHB010000007">
    <property type="protein sequence ID" value="GAA4410133.1"/>
    <property type="molecule type" value="Genomic_DNA"/>
</dbReference>
<dbReference type="Pfam" id="PF02836">
    <property type="entry name" value="Glyco_hydro_2_C"/>
    <property type="match status" value="1"/>
</dbReference>
<feature type="domain" description="Beta galactosidase small chain/" evidence="12">
    <location>
        <begin position="771"/>
        <end position="1048"/>
    </location>
</feature>
<dbReference type="InterPro" id="IPR017853">
    <property type="entry name" value="GH"/>
</dbReference>
<reference evidence="14" key="1">
    <citation type="journal article" date="2019" name="Int. J. Syst. Evol. Microbiol.">
        <title>The Global Catalogue of Microorganisms (GCM) 10K type strain sequencing project: providing services to taxonomists for standard genome sequencing and annotation.</title>
        <authorList>
            <consortium name="The Broad Institute Genomics Platform"/>
            <consortium name="The Broad Institute Genome Sequencing Center for Infectious Disease"/>
            <person name="Wu L."/>
            <person name="Ma J."/>
        </authorList>
    </citation>
    <scope>NUCLEOTIDE SEQUENCE [LARGE SCALE GENOMIC DNA]</scope>
    <source>
        <strain evidence="14">JCM 17925</strain>
    </source>
</reference>
<dbReference type="Pfam" id="PF02837">
    <property type="entry name" value="Glyco_hydro_2_N"/>
    <property type="match status" value="1"/>
</dbReference>
<evidence type="ECO:0000259" key="12">
    <source>
        <dbReference type="SMART" id="SM01038"/>
    </source>
</evidence>
<feature type="chain" id="PRO_5045433889" description="Beta-galactosidase" evidence="11">
    <location>
        <begin position="20"/>
        <end position="1068"/>
    </location>
</feature>
<proteinExistence type="inferred from homology"/>
<evidence type="ECO:0000256" key="1">
    <source>
        <dbReference type="ARBA" id="ARBA00001412"/>
    </source>
</evidence>
<dbReference type="Proteomes" id="UP001500936">
    <property type="component" value="Unassembled WGS sequence"/>
</dbReference>
<dbReference type="EC" id="3.2.1.23" evidence="5 10"/>
<dbReference type="SUPFAM" id="SSF74650">
    <property type="entry name" value="Galactose mutarotase-like"/>
    <property type="match status" value="1"/>
</dbReference>